<protein>
    <submittedName>
        <fullName evidence="3">Alcohol dehydrogenase</fullName>
    </submittedName>
</protein>
<reference evidence="3 4" key="1">
    <citation type="submission" date="2018-02" db="EMBL/GenBank/DDBJ databases">
        <title>The genomes of Aspergillus section Nigri reveals drivers in fungal speciation.</title>
        <authorList>
            <consortium name="DOE Joint Genome Institute"/>
            <person name="Vesth T.C."/>
            <person name="Nybo J."/>
            <person name="Theobald S."/>
            <person name="Brandl J."/>
            <person name="Frisvad J.C."/>
            <person name="Nielsen K.F."/>
            <person name="Lyhne E.K."/>
            <person name="Kogle M.E."/>
            <person name="Kuo A."/>
            <person name="Riley R."/>
            <person name="Clum A."/>
            <person name="Nolan M."/>
            <person name="Lipzen A."/>
            <person name="Salamov A."/>
            <person name="Henrissat B."/>
            <person name="Wiebenga A."/>
            <person name="De vries R.P."/>
            <person name="Grigoriev I.V."/>
            <person name="Mortensen U.H."/>
            <person name="Andersen M.R."/>
            <person name="Baker S.E."/>
        </authorList>
    </citation>
    <scope>NUCLEOTIDE SEQUENCE [LARGE SCALE GENOMIC DNA]</scope>
    <source>
        <strain evidence="3 4">CBS 707.79</strain>
    </source>
</reference>
<proteinExistence type="predicted"/>
<dbReference type="InterPro" id="IPR011032">
    <property type="entry name" value="GroES-like_sf"/>
</dbReference>
<evidence type="ECO:0000259" key="2">
    <source>
        <dbReference type="Pfam" id="PF08240"/>
    </source>
</evidence>
<organism evidence="3 4">
    <name type="scientific">Aspergillus ellipticus CBS 707.79</name>
    <dbReference type="NCBI Taxonomy" id="1448320"/>
    <lineage>
        <taxon>Eukaryota</taxon>
        <taxon>Fungi</taxon>
        <taxon>Dikarya</taxon>
        <taxon>Ascomycota</taxon>
        <taxon>Pezizomycotina</taxon>
        <taxon>Eurotiomycetes</taxon>
        <taxon>Eurotiomycetidae</taxon>
        <taxon>Eurotiales</taxon>
        <taxon>Aspergillaceae</taxon>
        <taxon>Aspergillus</taxon>
        <taxon>Aspergillus subgen. Circumdati</taxon>
    </lineage>
</organism>
<dbReference type="InterPro" id="IPR013149">
    <property type="entry name" value="ADH-like_C"/>
</dbReference>
<dbReference type="GO" id="GO:0016491">
    <property type="term" value="F:oxidoreductase activity"/>
    <property type="evidence" value="ECO:0007669"/>
    <property type="project" value="TreeGrafter"/>
</dbReference>
<dbReference type="Pfam" id="PF08240">
    <property type="entry name" value="ADH_N"/>
    <property type="match status" value="1"/>
</dbReference>
<sequence>MTTTLPPTHRALVLDQIGQPLRVETRPRPQITPGTAILRVLTTGLLSYSREIYSGSRKYSLPTPSVPGNGAIGRIVAVGPDATTLQPGDLVFVDIYIRGRDDPTVAALSGVHDGHTVFSRRMMHSEWRDSTYAEYARFPLENCYALNEKRLLGSPSEGGLGYTVEDLLYLAVQLVPFGGLRAIGVDMCDRVIVSPATGAFGSTAVQVALAMGASVIAMGRNTETLEKVRGFFGAAYGEDRIQTVPITNNVEQEVAGLSRFGEADVFFDISPPEAAGSSHVKSAIMSLRHSGRACFMGGQREDLGIPTFYLMRRNLTVKGKWMYERGDVVKLIQMVEAGILKLGQEGGARTVGRFPLEKWQEALDVAAERAGPGERVVFNP</sequence>
<dbReference type="Gene3D" id="3.40.50.720">
    <property type="entry name" value="NAD(P)-binding Rossmann-like Domain"/>
    <property type="match status" value="1"/>
</dbReference>
<dbReference type="InterPro" id="IPR013154">
    <property type="entry name" value="ADH-like_N"/>
</dbReference>
<accession>A0A319DJ13</accession>
<dbReference type="PANTHER" id="PTHR43677:SF4">
    <property type="entry name" value="QUINONE OXIDOREDUCTASE-LIKE PROTEIN 2"/>
    <property type="match status" value="1"/>
</dbReference>
<dbReference type="Gene3D" id="3.90.180.10">
    <property type="entry name" value="Medium-chain alcohol dehydrogenases, catalytic domain"/>
    <property type="match status" value="1"/>
</dbReference>
<dbReference type="InterPro" id="IPR036291">
    <property type="entry name" value="NAD(P)-bd_dom_sf"/>
</dbReference>
<feature type="domain" description="Alcohol dehydrogenase-like C-terminal" evidence="1">
    <location>
        <begin position="201"/>
        <end position="336"/>
    </location>
</feature>
<gene>
    <name evidence="3" type="ORF">BO71DRAFT_450328</name>
</gene>
<dbReference type="Proteomes" id="UP000247810">
    <property type="component" value="Unassembled WGS sequence"/>
</dbReference>
<dbReference type="VEuPathDB" id="FungiDB:BO71DRAFT_450328"/>
<dbReference type="CDD" id="cd05188">
    <property type="entry name" value="MDR"/>
    <property type="match status" value="1"/>
</dbReference>
<dbReference type="SUPFAM" id="SSF51735">
    <property type="entry name" value="NAD(P)-binding Rossmann-fold domains"/>
    <property type="match status" value="1"/>
</dbReference>
<dbReference type="STRING" id="1448320.A0A319DJ13"/>
<evidence type="ECO:0000313" key="4">
    <source>
        <dbReference type="Proteomes" id="UP000247810"/>
    </source>
</evidence>
<dbReference type="Pfam" id="PF00107">
    <property type="entry name" value="ADH_zinc_N"/>
    <property type="match status" value="1"/>
</dbReference>
<name>A0A319DJ13_9EURO</name>
<feature type="domain" description="Alcohol dehydrogenase-like N-terminal" evidence="2">
    <location>
        <begin position="33"/>
        <end position="146"/>
    </location>
</feature>
<evidence type="ECO:0000259" key="1">
    <source>
        <dbReference type="Pfam" id="PF00107"/>
    </source>
</evidence>
<dbReference type="OrthoDB" id="5407715at2759"/>
<dbReference type="SUPFAM" id="SSF50129">
    <property type="entry name" value="GroES-like"/>
    <property type="match status" value="1"/>
</dbReference>
<keyword evidence="4" id="KW-1185">Reference proteome</keyword>
<dbReference type="AlphaFoldDB" id="A0A319DJ13"/>
<dbReference type="InterPro" id="IPR051397">
    <property type="entry name" value="Zn-ADH-like_protein"/>
</dbReference>
<dbReference type="EMBL" id="KZ825880">
    <property type="protein sequence ID" value="PYH94057.1"/>
    <property type="molecule type" value="Genomic_DNA"/>
</dbReference>
<evidence type="ECO:0000313" key="3">
    <source>
        <dbReference type="EMBL" id="PYH94057.1"/>
    </source>
</evidence>
<dbReference type="GO" id="GO:0005739">
    <property type="term" value="C:mitochondrion"/>
    <property type="evidence" value="ECO:0007669"/>
    <property type="project" value="TreeGrafter"/>
</dbReference>
<dbReference type="PANTHER" id="PTHR43677">
    <property type="entry name" value="SHORT-CHAIN DEHYDROGENASE/REDUCTASE"/>
    <property type="match status" value="1"/>
</dbReference>